<accession>A0A0X1T3N9</accession>
<dbReference type="EMBL" id="CP014135">
    <property type="protein sequence ID" value="AMB86693.1"/>
    <property type="molecule type" value="Genomic_DNA"/>
</dbReference>
<reference evidence="1 2" key="1">
    <citation type="submission" date="2016-01" db="EMBL/GenBank/DDBJ databases">
        <authorList>
            <person name="McClelland M."/>
            <person name="Jain A."/>
            <person name="Saraogi P."/>
            <person name="Mendelson R."/>
            <person name="Westerman R."/>
            <person name="SanMiguel P."/>
            <person name="Csonka L."/>
        </authorList>
    </citation>
    <scope>NUCLEOTIDE SEQUENCE [LARGE SCALE GENOMIC DNA]</scope>
    <source>
        <strain evidence="1 2">NCPPB 2472</strain>
    </source>
</reference>
<evidence type="ECO:0000313" key="1">
    <source>
        <dbReference type="EMBL" id="AMB86693.1"/>
    </source>
</evidence>
<dbReference type="KEGG" id="pagb:AWM79_15840"/>
<dbReference type="RefSeq" id="WP_060783236.1">
    <property type="nucleotide sequence ID" value="NZ_CP014135.1"/>
</dbReference>
<dbReference type="Proteomes" id="UP000063229">
    <property type="component" value="Chromosome"/>
</dbReference>
<protein>
    <submittedName>
        <fullName evidence="1">Uncharacterized protein</fullName>
    </submittedName>
</protein>
<dbReference type="STRING" id="46677.AWM79_15840"/>
<dbReference type="AlphaFoldDB" id="A0A0X1T3N9"/>
<evidence type="ECO:0000313" key="2">
    <source>
        <dbReference type="Proteomes" id="UP000063229"/>
    </source>
</evidence>
<organism evidence="1 2">
    <name type="scientific">Pseudomonas agarici</name>
    <dbReference type="NCBI Taxonomy" id="46677"/>
    <lineage>
        <taxon>Bacteria</taxon>
        <taxon>Pseudomonadati</taxon>
        <taxon>Pseudomonadota</taxon>
        <taxon>Gammaproteobacteria</taxon>
        <taxon>Pseudomonadales</taxon>
        <taxon>Pseudomonadaceae</taxon>
        <taxon>Pseudomonas</taxon>
    </lineage>
</organism>
<proteinExistence type="predicted"/>
<sequence>MIERYKWYAITLPINLDQLYTKMSESYYSDGMDSGFQQIDRQASEFSFLWQSSIAVPFIDENGELNSQVVRTINRQDVAILRGHRTILRLKEPLRSTRPLFNALEKIMGYGFTCELISLTPRHIDRILDSVDSHRLTNSKISGSMPELKLLTRMEFMSKEGISLDYLEVLKGIKYTVDSASYEIFQGSHKGKISISVTGLCKASGSLSERLIRQLEQILITEQ</sequence>
<keyword evidence="2" id="KW-1185">Reference proteome</keyword>
<name>A0A0X1T3N9_PSEAA</name>
<gene>
    <name evidence="1" type="ORF">AWM79_15840</name>
</gene>